<sequence>MILTASSHDLTTPLDKPAPPSVKASGHLLVTSYFMDWFKERAFPYTLLHWYVQDLMGYMTSYLVEMSRKNDIKNVAQQPDVMLSVSCLLEQLRGAASASEPRTQKVIYEMGSSVMNLILILLEVYKHESQLIGYTNPHHQIANILLRQDLLLMFDCPLLNSSSVIFLFYQSSLFATTT</sequence>
<name>A0A834GDN9_RHOSS</name>
<evidence type="ECO:0000313" key="2">
    <source>
        <dbReference type="EMBL" id="KAF7129441.1"/>
    </source>
</evidence>
<protein>
    <submittedName>
        <fullName evidence="2">Uncharacterized protein</fullName>
    </submittedName>
</protein>
<evidence type="ECO:0000256" key="1">
    <source>
        <dbReference type="SAM" id="MobiDB-lite"/>
    </source>
</evidence>
<evidence type="ECO:0000313" key="3">
    <source>
        <dbReference type="Proteomes" id="UP000626092"/>
    </source>
</evidence>
<comment type="caution">
    <text evidence="2">The sequence shown here is derived from an EMBL/GenBank/DDBJ whole genome shotgun (WGS) entry which is preliminary data.</text>
</comment>
<dbReference type="AlphaFoldDB" id="A0A834GDN9"/>
<gene>
    <name evidence="2" type="ORF">RHSIM_Rhsim10G0071600</name>
</gene>
<feature type="region of interest" description="Disordered" evidence="1">
    <location>
        <begin position="1"/>
        <end position="20"/>
    </location>
</feature>
<feature type="compositionally biased region" description="Polar residues" evidence="1">
    <location>
        <begin position="1"/>
        <end position="10"/>
    </location>
</feature>
<keyword evidence="3" id="KW-1185">Reference proteome</keyword>
<reference evidence="2" key="1">
    <citation type="submission" date="2019-11" db="EMBL/GenBank/DDBJ databases">
        <authorList>
            <person name="Liu Y."/>
            <person name="Hou J."/>
            <person name="Li T.-Q."/>
            <person name="Guan C.-H."/>
            <person name="Wu X."/>
            <person name="Wu H.-Z."/>
            <person name="Ling F."/>
            <person name="Zhang R."/>
            <person name="Shi X.-G."/>
            <person name="Ren J.-P."/>
            <person name="Chen E.-F."/>
            <person name="Sun J.-M."/>
        </authorList>
    </citation>
    <scope>NUCLEOTIDE SEQUENCE</scope>
    <source>
        <strain evidence="2">Adult_tree_wgs_1</strain>
        <tissue evidence="2">Leaves</tissue>
    </source>
</reference>
<proteinExistence type="predicted"/>
<accession>A0A834GDN9</accession>
<dbReference type="OrthoDB" id="5548448at2759"/>
<dbReference type="EMBL" id="WJXA01000010">
    <property type="protein sequence ID" value="KAF7129441.1"/>
    <property type="molecule type" value="Genomic_DNA"/>
</dbReference>
<dbReference type="Proteomes" id="UP000626092">
    <property type="component" value="Unassembled WGS sequence"/>
</dbReference>
<organism evidence="2 3">
    <name type="scientific">Rhododendron simsii</name>
    <name type="common">Sims's rhododendron</name>
    <dbReference type="NCBI Taxonomy" id="118357"/>
    <lineage>
        <taxon>Eukaryota</taxon>
        <taxon>Viridiplantae</taxon>
        <taxon>Streptophyta</taxon>
        <taxon>Embryophyta</taxon>
        <taxon>Tracheophyta</taxon>
        <taxon>Spermatophyta</taxon>
        <taxon>Magnoliopsida</taxon>
        <taxon>eudicotyledons</taxon>
        <taxon>Gunneridae</taxon>
        <taxon>Pentapetalae</taxon>
        <taxon>asterids</taxon>
        <taxon>Ericales</taxon>
        <taxon>Ericaceae</taxon>
        <taxon>Ericoideae</taxon>
        <taxon>Rhodoreae</taxon>
        <taxon>Rhododendron</taxon>
    </lineage>
</organism>